<accession>A0A4Y7SE95</accession>
<dbReference type="Proteomes" id="UP000298030">
    <property type="component" value="Unassembled WGS sequence"/>
</dbReference>
<feature type="transmembrane region" description="Helical" evidence="4">
    <location>
        <begin position="85"/>
        <end position="105"/>
    </location>
</feature>
<dbReference type="PANTHER" id="PTHR24198">
    <property type="entry name" value="ANKYRIN REPEAT AND PROTEIN KINASE DOMAIN-CONTAINING PROTEIN"/>
    <property type="match status" value="1"/>
</dbReference>
<reference evidence="5 6" key="1">
    <citation type="journal article" date="2019" name="Nat. Ecol. Evol.">
        <title>Megaphylogeny resolves global patterns of mushroom evolution.</title>
        <authorList>
            <person name="Varga T."/>
            <person name="Krizsan K."/>
            <person name="Foldi C."/>
            <person name="Dima B."/>
            <person name="Sanchez-Garcia M."/>
            <person name="Sanchez-Ramirez S."/>
            <person name="Szollosi G.J."/>
            <person name="Szarkandi J.G."/>
            <person name="Papp V."/>
            <person name="Albert L."/>
            <person name="Andreopoulos W."/>
            <person name="Angelini C."/>
            <person name="Antonin V."/>
            <person name="Barry K.W."/>
            <person name="Bougher N.L."/>
            <person name="Buchanan P."/>
            <person name="Buyck B."/>
            <person name="Bense V."/>
            <person name="Catcheside P."/>
            <person name="Chovatia M."/>
            <person name="Cooper J."/>
            <person name="Damon W."/>
            <person name="Desjardin D."/>
            <person name="Finy P."/>
            <person name="Geml J."/>
            <person name="Haridas S."/>
            <person name="Hughes K."/>
            <person name="Justo A."/>
            <person name="Karasinski D."/>
            <person name="Kautmanova I."/>
            <person name="Kiss B."/>
            <person name="Kocsube S."/>
            <person name="Kotiranta H."/>
            <person name="LaButti K.M."/>
            <person name="Lechner B.E."/>
            <person name="Liimatainen K."/>
            <person name="Lipzen A."/>
            <person name="Lukacs Z."/>
            <person name="Mihaltcheva S."/>
            <person name="Morgado L.N."/>
            <person name="Niskanen T."/>
            <person name="Noordeloos M.E."/>
            <person name="Ohm R.A."/>
            <person name="Ortiz-Santana B."/>
            <person name="Ovrebo C."/>
            <person name="Racz N."/>
            <person name="Riley R."/>
            <person name="Savchenko A."/>
            <person name="Shiryaev A."/>
            <person name="Soop K."/>
            <person name="Spirin V."/>
            <person name="Szebenyi C."/>
            <person name="Tomsovsky M."/>
            <person name="Tulloss R.E."/>
            <person name="Uehling J."/>
            <person name="Grigoriev I.V."/>
            <person name="Vagvolgyi C."/>
            <person name="Papp T."/>
            <person name="Martin F.M."/>
            <person name="Miettinen O."/>
            <person name="Hibbett D.S."/>
            <person name="Nagy L.G."/>
        </authorList>
    </citation>
    <scope>NUCLEOTIDE SEQUENCE [LARGE SCALE GENOMIC DNA]</scope>
    <source>
        <strain evidence="5 6">FP101781</strain>
    </source>
</reference>
<keyword evidence="4" id="KW-1133">Transmembrane helix</keyword>
<keyword evidence="4" id="KW-0812">Transmembrane</keyword>
<name>A0A4Y7SE95_COPMI</name>
<feature type="transmembrane region" description="Helical" evidence="4">
    <location>
        <begin position="339"/>
        <end position="358"/>
    </location>
</feature>
<dbReference type="PROSITE" id="PS50088">
    <property type="entry name" value="ANK_REPEAT"/>
    <property type="match status" value="4"/>
</dbReference>
<dbReference type="PROSITE" id="PS50297">
    <property type="entry name" value="ANK_REP_REGION"/>
    <property type="match status" value="3"/>
</dbReference>
<organism evidence="5 6">
    <name type="scientific">Coprinellus micaceus</name>
    <name type="common">Glistening ink-cap mushroom</name>
    <name type="synonym">Coprinus micaceus</name>
    <dbReference type="NCBI Taxonomy" id="71717"/>
    <lineage>
        <taxon>Eukaryota</taxon>
        <taxon>Fungi</taxon>
        <taxon>Dikarya</taxon>
        <taxon>Basidiomycota</taxon>
        <taxon>Agaricomycotina</taxon>
        <taxon>Agaricomycetes</taxon>
        <taxon>Agaricomycetidae</taxon>
        <taxon>Agaricales</taxon>
        <taxon>Agaricineae</taxon>
        <taxon>Psathyrellaceae</taxon>
        <taxon>Coprinellus</taxon>
    </lineage>
</organism>
<feature type="repeat" description="ANK" evidence="3">
    <location>
        <begin position="872"/>
        <end position="904"/>
    </location>
</feature>
<dbReference type="OrthoDB" id="194358at2759"/>
<feature type="repeat" description="ANK" evidence="3">
    <location>
        <begin position="464"/>
        <end position="496"/>
    </location>
</feature>
<evidence type="ECO:0000256" key="2">
    <source>
        <dbReference type="ARBA" id="ARBA00023043"/>
    </source>
</evidence>
<keyword evidence="6" id="KW-1185">Reference proteome</keyword>
<evidence type="ECO:0000256" key="3">
    <source>
        <dbReference type="PROSITE-ProRule" id="PRU00023"/>
    </source>
</evidence>
<dbReference type="AlphaFoldDB" id="A0A4Y7SE95"/>
<feature type="transmembrane region" description="Helical" evidence="4">
    <location>
        <begin position="171"/>
        <end position="191"/>
    </location>
</feature>
<gene>
    <name evidence="5" type="ORF">FA13DRAFT_1801562</name>
</gene>
<proteinExistence type="predicted"/>
<dbReference type="InterPro" id="IPR036770">
    <property type="entry name" value="Ankyrin_rpt-contain_sf"/>
</dbReference>
<evidence type="ECO:0000256" key="4">
    <source>
        <dbReference type="SAM" id="Phobius"/>
    </source>
</evidence>
<dbReference type="Pfam" id="PF12796">
    <property type="entry name" value="Ank_2"/>
    <property type="match status" value="2"/>
</dbReference>
<dbReference type="PRINTS" id="PR01415">
    <property type="entry name" value="ANKYRIN"/>
</dbReference>
<dbReference type="STRING" id="71717.A0A4Y7SE95"/>
<dbReference type="Gene3D" id="1.25.40.20">
    <property type="entry name" value="Ankyrin repeat-containing domain"/>
    <property type="match status" value="2"/>
</dbReference>
<feature type="repeat" description="ANK" evidence="3">
    <location>
        <begin position="596"/>
        <end position="628"/>
    </location>
</feature>
<keyword evidence="4" id="KW-0472">Membrane</keyword>
<feature type="transmembrane region" description="Helical" evidence="4">
    <location>
        <begin position="59"/>
        <end position="79"/>
    </location>
</feature>
<dbReference type="PANTHER" id="PTHR24198:SF165">
    <property type="entry name" value="ANKYRIN REPEAT-CONTAINING PROTEIN-RELATED"/>
    <property type="match status" value="1"/>
</dbReference>
<feature type="repeat" description="ANK" evidence="3">
    <location>
        <begin position="837"/>
        <end position="860"/>
    </location>
</feature>
<evidence type="ECO:0000313" key="6">
    <source>
        <dbReference type="Proteomes" id="UP000298030"/>
    </source>
</evidence>
<sequence length="916" mass="100529">MSSVGCLIPSNADIAGVGVRVAVYVQNVLCFFPALWAIADEKITEYELDSMENMSTTNLVVAFGILISCFVQAPTLGLTNFHTSIVLSMSWMNNTNVFIYFLLYAARLRNRDGGWVVHLKDHVVSALHIRRFFPLPPPTDEEGLKNHGEEQVTPVVPAPASPEKIRLFRRVALVLGSLHLTLMSTLGLWLWSDPRGFGTADSACAIDHAYLAIAGASVAFGSQALRAFSLFIYGLFLVPGVNLLLPMAVFLGIYLVHGKFYPGAQQADSHEPQPQHDTSESTGKYVWSVAKRISSPKSPVFPAFAGLCFLLAINIIFIVDIELTLRNNGGIQEQGEAEWGFGQVLAVLLLFLPLRDLVEMMFRRRQELKTQVNTEMKRAINRRDIEGISKWAIAGANPEVQGEDGMIALEVVCVAGRWDILHILVENGTGLNTVFKDGRTALEVVVLISDPMNLWHCMNLMTTDGQTALEVATRASDWEGVRILVRLGAEINTTFKDGQTALEAVIRASDWENVCILVALGADINAMFQDGQKALEVATRASHRKGMLILKRLGADVNGVNKAGETAFEVATRAPDLECLWTLLKLGASINTVFSDGKTALEVVSIAHAWDILQFLVEKGVDVNTKFTDSSTALEAATLTLKWDILCVLITKGSPHSNVVFTNGSTALEVVSSPQNWDVLCAQRSMDKKTDLADGETVLEATIRTHDWEGAHVLGRLGARVSPMFKDTLGQASLKMAVHAREWKAARALAVLGWDIDSVVGDGQIEIETAIHAKDWERLRFLVGLKADGSIVFSSKFDIDGTERTVLEIAVREQQWDRLLEIVDAGADVNMLMNGGRGDTPLHKACYRGHDKCTELLLKHRDPADPNAKNDYGRTPLHLAYECGRQGCIKLLLENGADESIKDYSDMTPSQRAQSS</sequence>
<comment type="caution">
    <text evidence="5">The sequence shown here is derived from an EMBL/GenBank/DDBJ whole genome shotgun (WGS) entry which is preliminary data.</text>
</comment>
<dbReference type="InterPro" id="IPR002110">
    <property type="entry name" value="Ankyrin_rpt"/>
</dbReference>
<dbReference type="EMBL" id="QPFP01000162">
    <property type="protein sequence ID" value="TEB19955.1"/>
    <property type="molecule type" value="Genomic_DNA"/>
</dbReference>
<dbReference type="SMART" id="SM00248">
    <property type="entry name" value="ANK"/>
    <property type="match status" value="10"/>
</dbReference>
<evidence type="ECO:0000256" key="1">
    <source>
        <dbReference type="ARBA" id="ARBA00022737"/>
    </source>
</evidence>
<protein>
    <submittedName>
        <fullName evidence="5">Ankyrin</fullName>
    </submittedName>
</protein>
<keyword evidence="1" id="KW-0677">Repeat</keyword>
<evidence type="ECO:0000313" key="5">
    <source>
        <dbReference type="EMBL" id="TEB19955.1"/>
    </source>
</evidence>
<feature type="transmembrane region" description="Helical" evidence="4">
    <location>
        <begin position="21"/>
        <end position="39"/>
    </location>
</feature>
<feature type="transmembrane region" description="Helical" evidence="4">
    <location>
        <begin position="300"/>
        <end position="319"/>
    </location>
</feature>
<keyword evidence="2 3" id="KW-0040">ANK repeat</keyword>
<dbReference type="SUPFAM" id="SSF48403">
    <property type="entry name" value="Ankyrin repeat"/>
    <property type="match status" value="2"/>
</dbReference>
<feature type="transmembrane region" description="Helical" evidence="4">
    <location>
        <begin position="230"/>
        <end position="256"/>
    </location>
</feature>